<proteinExistence type="predicted"/>
<protein>
    <submittedName>
        <fullName evidence="1">Uncharacterized protein</fullName>
    </submittedName>
</protein>
<evidence type="ECO:0000313" key="2">
    <source>
        <dbReference type="Proteomes" id="UP000177798"/>
    </source>
</evidence>
<dbReference type="VEuPathDB" id="FungiDB:sscle_02g019210"/>
<sequence length="134" mass="14936">MAKLKIEYPEYDFAKVCIQTTDSIQGGSVDIILNDPVRTKSPGFTNDFGRNSIMFTCVTSFQIVTANSKDMQCVDSHTPIIIQAFDIARRSNSCIRITRGMEKHERLLSHRYVHTRMVGTGANFAAATQAPTDC</sequence>
<dbReference type="AlphaFoldDB" id="A0A1D9PWT0"/>
<dbReference type="EMBL" id="CP017815">
    <property type="protein sequence ID" value="APA07151.1"/>
    <property type="molecule type" value="Genomic_DNA"/>
</dbReference>
<dbReference type="OrthoDB" id="3564277at2759"/>
<name>A0A1D9PWT0_SCLS1</name>
<reference evidence="2" key="1">
    <citation type="journal article" date="2017" name="Genome Biol. Evol.">
        <title>The complete genome sequence of the phytopathogenic fungus Sclerotinia sclerotiorum reveals insights into the genome architecture of broad host range pathogens.</title>
        <authorList>
            <person name="Derbyshire M."/>
            <person name="Denton-Giles M."/>
            <person name="Hegedus D."/>
            <person name="Seifbarghy S."/>
            <person name="Rollins J."/>
            <person name="van Kan J."/>
            <person name="Seidl M.F."/>
            <person name="Faino L."/>
            <person name="Mbengue M."/>
            <person name="Navaud O."/>
            <person name="Raffaele S."/>
            <person name="Hammond-Kosack K."/>
            <person name="Heard S."/>
            <person name="Oliver R."/>
        </authorList>
    </citation>
    <scope>NUCLEOTIDE SEQUENCE [LARGE SCALE GENOMIC DNA]</scope>
    <source>
        <strain evidence="2">ATCC 18683 / 1980 / Ss-1</strain>
    </source>
</reference>
<accession>A0A1D9PWT0</accession>
<dbReference type="Proteomes" id="UP000177798">
    <property type="component" value="Chromosome 2"/>
</dbReference>
<evidence type="ECO:0000313" key="1">
    <source>
        <dbReference type="EMBL" id="APA07151.1"/>
    </source>
</evidence>
<gene>
    <name evidence="1" type="ORF">sscle_02g019210</name>
</gene>
<organism evidence="1 2">
    <name type="scientific">Sclerotinia sclerotiorum (strain ATCC 18683 / 1980 / Ss-1)</name>
    <name type="common">White mold</name>
    <name type="synonym">Whetzelinia sclerotiorum</name>
    <dbReference type="NCBI Taxonomy" id="665079"/>
    <lineage>
        <taxon>Eukaryota</taxon>
        <taxon>Fungi</taxon>
        <taxon>Dikarya</taxon>
        <taxon>Ascomycota</taxon>
        <taxon>Pezizomycotina</taxon>
        <taxon>Leotiomycetes</taxon>
        <taxon>Helotiales</taxon>
        <taxon>Sclerotiniaceae</taxon>
        <taxon>Sclerotinia</taxon>
    </lineage>
</organism>